<dbReference type="GeneID" id="25267421"/>
<feature type="region of interest" description="Disordered" evidence="5">
    <location>
        <begin position="1"/>
        <end position="39"/>
    </location>
</feature>
<evidence type="ECO:0000313" key="8">
    <source>
        <dbReference type="EMBL" id="KDN37578.1"/>
    </source>
</evidence>
<proteinExistence type="predicted"/>
<comment type="caution">
    <text evidence="8">The sequence shown here is derived from an EMBL/GenBank/DDBJ whole genome shotgun (WGS) entry which is preliminary data.</text>
</comment>
<dbReference type="Pfam" id="PF01753">
    <property type="entry name" value="zf-MYND"/>
    <property type="match status" value="1"/>
</dbReference>
<dbReference type="PANTHER" id="PTHR12197:SF251">
    <property type="entry name" value="EG:BACR7C10.4 PROTEIN"/>
    <property type="match status" value="1"/>
</dbReference>
<dbReference type="Gene3D" id="6.10.140.2220">
    <property type="match status" value="1"/>
</dbReference>
<name>A0A066VB97_TILAU</name>
<evidence type="ECO:0000259" key="7">
    <source>
        <dbReference type="PROSITE" id="PS50865"/>
    </source>
</evidence>
<keyword evidence="2 4" id="KW-0863">Zinc-finger</keyword>
<protein>
    <recommendedName>
        <fullName evidence="10">SET domain-containing protein</fullName>
    </recommendedName>
</protein>
<sequence length="698" mass="77147">MSSFADLKKRREARKPAALTFNGTTEEAGPPADVAGAAPIEDPSAPHALSIPHALEENPDIEVRWTSKHGRGLYWQPKDGRVCKRGTNLLRLRPHATVPSEECLRYVCSACLKILKLANATDAMRCSRCRMMRYCDTECQRADWPDHKLECTALQEYTKRRRMAEEQARKDAEDHPEEENAERFAMAVGKDTPMEAVAKTHDRNTDDAKDPGAAIRILARLVWSKSRISKQAWRQVKDQFSPRQLMSLEQLQEAGKLAARFAFFLGCASGIEDRQPSNSRALVSHESLPSDLTGYGFANAQDVLDFVCKYTSNAFTAARGDLDPCGISICPTAALLNSSCIPNAVVVFPWGPNANLPASQSQDRMRCLHINVIKDLNPGDEILTSYLDLSEPLHRREETLMRSYSFKCDCAMCKKCRKTEKAQIKAMRDGSTLDLEGLWQDPRDAALCQIKDCKGWVALPRPDPKESIAGILRIICQACRKMQTIDLEPLQKLRLSGAEQWMAAERAFAQHNPGSTLAMLTLLPTLRRHLPPAAFPLFPMLRLLHLAAIEKANSVEVRASQSKALQQQSASYDTAIYAGMLQIQGMQVGNGSIFADGHPAKALAFAAVGRLVMNEAALRPQERNLTPPKNLAQYFGTVPSLPGLPRTCLEAAQFARANLRQASTQIKIGFADRGTSLAAVTEALDDLERGIMASAMQP</sequence>
<evidence type="ECO:0000313" key="9">
    <source>
        <dbReference type="Proteomes" id="UP000027361"/>
    </source>
</evidence>
<feature type="domain" description="MYND-type" evidence="7">
    <location>
        <begin position="108"/>
        <end position="151"/>
    </location>
</feature>
<accession>A0A066VB97</accession>
<dbReference type="GO" id="GO:0005634">
    <property type="term" value="C:nucleus"/>
    <property type="evidence" value="ECO:0007669"/>
    <property type="project" value="TreeGrafter"/>
</dbReference>
<dbReference type="EMBL" id="JMSN01000136">
    <property type="protein sequence ID" value="KDN37578.1"/>
    <property type="molecule type" value="Genomic_DNA"/>
</dbReference>
<dbReference type="SUPFAM" id="SSF82199">
    <property type="entry name" value="SET domain"/>
    <property type="match status" value="1"/>
</dbReference>
<dbReference type="HOGENOM" id="CLU_018406_4_1_1"/>
<dbReference type="InterPro" id="IPR050869">
    <property type="entry name" value="H3K4_H4K5_MeTrfase"/>
</dbReference>
<dbReference type="InterPro" id="IPR002893">
    <property type="entry name" value="Znf_MYND"/>
</dbReference>
<gene>
    <name evidence="8" type="ORF">K437DRAFT_37565</name>
</gene>
<dbReference type="Gene3D" id="2.170.270.10">
    <property type="entry name" value="SET domain"/>
    <property type="match status" value="1"/>
</dbReference>
<evidence type="ECO:0000259" key="6">
    <source>
        <dbReference type="PROSITE" id="PS50280"/>
    </source>
</evidence>
<dbReference type="OrthoDB" id="265717at2759"/>
<feature type="compositionally biased region" description="Low complexity" evidence="5">
    <location>
        <begin position="28"/>
        <end position="39"/>
    </location>
</feature>
<dbReference type="PROSITE" id="PS50865">
    <property type="entry name" value="ZF_MYND_2"/>
    <property type="match status" value="1"/>
</dbReference>
<reference evidence="8 9" key="1">
    <citation type="submission" date="2014-05" db="EMBL/GenBank/DDBJ databases">
        <title>Draft genome sequence of a rare smut relative, Tilletiaria anomala UBC 951.</title>
        <authorList>
            <consortium name="DOE Joint Genome Institute"/>
            <person name="Toome M."/>
            <person name="Kuo A."/>
            <person name="Henrissat B."/>
            <person name="Lipzen A."/>
            <person name="Tritt A."/>
            <person name="Yoshinaga Y."/>
            <person name="Zane M."/>
            <person name="Barry K."/>
            <person name="Grigoriev I.V."/>
            <person name="Spatafora J.W."/>
            <person name="Aimea M.C."/>
        </authorList>
    </citation>
    <scope>NUCLEOTIDE SEQUENCE [LARGE SCALE GENOMIC DNA]</scope>
    <source>
        <strain evidence="8 9">UBC 951</strain>
    </source>
</reference>
<evidence type="ECO:0008006" key="10">
    <source>
        <dbReference type="Google" id="ProtNLM"/>
    </source>
</evidence>
<dbReference type="SUPFAM" id="SSF144232">
    <property type="entry name" value="HIT/MYND zinc finger-like"/>
    <property type="match status" value="1"/>
</dbReference>
<evidence type="ECO:0000256" key="4">
    <source>
        <dbReference type="PROSITE-ProRule" id="PRU00134"/>
    </source>
</evidence>
<dbReference type="InterPro" id="IPR001214">
    <property type="entry name" value="SET_dom"/>
</dbReference>
<dbReference type="InterPro" id="IPR046341">
    <property type="entry name" value="SET_dom_sf"/>
</dbReference>
<evidence type="ECO:0000256" key="2">
    <source>
        <dbReference type="ARBA" id="ARBA00022771"/>
    </source>
</evidence>
<dbReference type="AlphaFoldDB" id="A0A066VB97"/>
<dbReference type="InParanoid" id="A0A066VB97"/>
<feature type="domain" description="SET" evidence="6">
    <location>
        <begin position="59"/>
        <end position="387"/>
    </location>
</feature>
<dbReference type="PANTHER" id="PTHR12197">
    <property type="entry name" value="HISTONE-LYSINE N-METHYLTRANSFERASE SMYD"/>
    <property type="match status" value="1"/>
</dbReference>
<keyword evidence="9" id="KW-1185">Reference proteome</keyword>
<dbReference type="PROSITE" id="PS50280">
    <property type="entry name" value="SET"/>
    <property type="match status" value="1"/>
</dbReference>
<dbReference type="Proteomes" id="UP000027361">
    <property type="component" value="Unassembled WGS sequence"/>
</dbReference>
<evidence type="ECO:0000256" key="1">
    <source>
        <dbReference type="ARBA" id="ARBA00022723"/>
    </source>
</evidence>
<keyword evidence="1" id="KW-0479">Metal-binding</keyword>
<evidence type="ECO:0000256" key="3">
    <source>
        <dbReference type="ARBA" id="ARBA00022833"/>
    </source>
</evidence>
<dbReference type="STRING" id="1037660.A0A066VB97"/>
<dbReference type="RefSeq" id="XP_013240408.1">
    <property type="nucleotide sequence ID" value="XM_013384954.1"/>
</dbReference>
<evidence type="ECO:0000256" key="5">
    <source>
        <dbReference type="SAM" id="MobiDB-lite"/>
    </source>
</evidence>
<keyword evidence="3" id="KW-0862">Zinc</keyword>
<dbReference type="GO" id="GO:0008270">
    <property type="term" value="F:zinc ion binding"/>
    <property type="evidence" value="ECO:0007669"/>
    <property type="project" value="UniProtKB-KW"/>
</dbReference>
<organism evidence="8 9">
    <name type="scientific">Tilletiaria anomala (strain ATCC 24038 / CBS 436.72 / UBC 951)</name>
    <dbReference type="NCBI Taxonomy" id="1037660"/>
    <lineage>
        <taxon>Eukaryota</taxon>
        <taxon>Fungi</taxon>
        <taxon>Dikarya</taxon>
        <taxon>Basidiomycota</taxon>
        <taxon>Ustilaginomycotina</taxon>
        <taxon>Exobasidiomycetes</taxon>
        <taxon>Georgefischeriales</taxon>
        <taxon>Tilletiariaceae</taxon>
        <taxon>Tilletiaria</taxon>
    </lineage>
</organism>